<keyword evidence="8 12" id="KW-0472">Membrane</keyword>
<keyword evidence="6 12" id="KW-0812">Transmembrane</keyword>
<feature type="transmembrane region" description="Helical" evidence="12">
    <location>
        <begin position="163"/>
        <end position="180"/>
    </location>
</feature>
<evidence type="ECO:0000256" key="9">
    <source>
        <dbReference type="ARBA" id="ARBA00023251"/>
    </source>
</evidence>
<dbReference type="PROSITE" id="PS50850">
    <property type="entry name" value="MFS"/>
    <property type="match status" value="1"/>
</dbReference>
<keyword evidence="5" id="KW-0997">Cell inner membrane</keyword>
<evidence type="ECO:0000313" key="14">
    <source>
        <dbReference type="EMBL" id="AUR51203.1"/>
    </source>
</evidence>
<dbReference type="InterPro" id="IPR020846">
    <property type="entry name" value="MFS_dom"/>
</dbReference>
<evidence type="ECO:0000256" key="8">
    <source>
        <dbReference type="ARBA" id="ARBA00023136"/>
    </source>
</evidence>
<evidence type="ECO:0000256" key="5">
    <source>
        <dbReference type="ARBA" id="ARBA00022519"/>
    </source>
</evidence>
<dbReference type="AlphaFoldDB" id="A0A2I7N433"/>
<dbReference type="RefSeq" id="WP_102950503.1">
    <property type="nucleotide sequence ID" value="NZ_CP024847.1"/>
</dbReference>
<comment type="similarity">
    <text evidence="10">Belongs to the major facilitator superfamily. MdfA family.</text>
</comment>
<dbReference type="GO" id="GO:0015385">
    <property type="term" value="F:sodium:proton antiporter activity"/>
    <property type="evidence" value="ECO:0007669"/>
    <property type="project" value="TreeGrafter"/>
</dbReference>
<evidence type="ECO:0000256" key="11">
    <source>
        <dbReference type="ARBA" id="ARBA00040126"/>
    </source>
</evidence>
<reference evidence="15" key="1">
    <citation type="submission" date="2017-11" db="EMBL/GenBank/DDBJ databases">
        <authorList>
            <person name="Chan K.G."/>
            <person name="Lee L.S."/>
        </authorList>
    </citation>
    <scope>NUCLEOTIDE SEQUENCE [LARGE SCALE GENOMIC DNA]</scope>
    <source>
        <strain evidence="15">DSM 100970</strain>
    </source>
</reference>
<sequence>MDNKKSILLFAVFFIIYEFNVYIANDMIMPGMISVVNEFHSSTDNIAKSLSLYIIGGSTLQIFLGPLCDRFGKRNILLFGNLLFLVASGIIPFATNIGQFLTARYIQGLGLCFIFIGYATIHELFDDKMAVKLCSLVSNISIFAPLIGPVIGSAIIIAANWRYVFIVTAILAIVSLIGLARNMPNSKPSSEIMPFKEILVTYRTIITTRFLLQGAIIIAVICLPMIAWIGLAPVLVLKTLGKSYSDYIIYQSLVFGGFILSSISIQFLAGRFSFYKLITRGTVLSFIGLLIAAIFHMHTWIFIMGMFLASFGIGLYNGSIFRIAITSTGVSNSMSAATLNIVQSASMAASIEIVNKICDHFNYSVASFAIVNLICGIVMLIICFNFAKLVKNRSWQ</sequence>
<dbReference type="InterPro" id="IPR011701">
    <property type="entry name" value="MFS"/>
</dbReference>
<keyword evidence="3" id="KW-0813">Transport</keyword>
<dbReference type="OrthoDB" id="9793415at2"/>
<dbReference type="PANTHER" id="PTHR23502">
    <property type="entry name" value="MAJOR FACILITATOR SUPERFAMILY"/>
    <property type="match status" value="1"/>
</dbReference>
<evidence type="ECO:0000256" key="1">
    <source>
        <dbReference type="ARBA" id="ARBA00004429"/>
    </source>
</evidence>
<evidence type="ECO:0000256" key="10">
    <source>
        <dbReference type="ARBA" id="ARBA00038406"/>
    </source>
</evidence>
<gene>
    <name evidence="14" type="ORF">CUN60_02415</name>
</gene>
<evidence type="ECO:0000256" key="6">
    <source>
        <dbReference type="ARBA" id="ARBA00022692"/>
    </source>
</evidence>
<comment type="subcellular location">
    <subcellularLocation>
        <location evidence="1">Cell inner membrane</location>
        <topology evidence="1">Multi-pass membrane protein</topology>
    </subcellularLocation>
</comment>
<dbReference type="GO" id="GO:0005886">
    <property type="term" value="C:plasma membrane"/>
    <property type="evidence" value="ECO:0007669"/>
    <property type="project" value="UniProtKB-SubCell"/>
</dbReference>
<feature type="transmembrane region" description="Helical" evidence="12">
    <location>
        <begin position="366"/>
        <end position="387"/>
    </location>
</feature>
<organism evidence="14 15">
    <name type="scientific">Aquella oligotrophica</name>
    <dbReference type="NCBI Taxonomy" id="2067065"/>
    <lineage>
        <taxon>Bacteria</taxon>
        <taxon>Pseudomonadati</taxon>
        <taxon>Pseudomonadota</taxon>
        <taxon>Betaproteobacteria</taxon>
        <taxon>Neisseriales</taxon>
        <taxon>Neisseriaceae</taxon>
        <taxon>Aquella</taxon>
    </lineage>
</organism>
<evidence type="ECO:0000256" key="2">
    <source>
        <dbReference type="ARBA" id="ARBA00011245"/>
    </source>
</evidence>
<feature type="domain" description="Major facilitator superfamily (MFS) profile" evidence="13">
    <location>
        <begin position="6"/>
        <end position="390"/>
    </location>
</feature>
<feature type="transmembrane region" description="Helical" evidence="12">
    <location>
        <begin position="101"/>
        <end position="121"/>
    </location>
</feature>
<dbReference type="SUPFAM" id="SSF103473">
    <property type="entry name" value="MFS general substrate transporter"/>
    <property type="match status" value="1"/>
</dbReference>
<keyword evidence="9" id="KW-0046">Antibiotic resistance</keyword>
<feature type="transmembrane region" description="Helical" evidence="12">
    <location>
        <begin position="7"/>
        <end position="25"/>
    </location>
</feature>
<accession>A0A2I7N433</accession>
<evidence type="ECO:0000256" key="4">
    <source>
        <dbReference type="ARBA" id="ARBA00022475"/>
    </source>
</evidence>
<evidence type="ECO:0000256" key="7">
    <source>
        <dbReference type="ARBA" id="ARBA00022989"/>
    </source>
</evidence>
<dbReference type="PANTHER" id="PTHR23502:SF43">
    <property type="entry name" value="MULTIDRUG TRANSPORTER MDFA"/>
    <property type="match status" value="1"/>
</dbReference>
<dbReference type="EMBL" id="CP024847">
    <property type="protein sequence ID" value="AUR51203.1"/>
    <property type="molecule type" value="Genomic_DNA"/>
</dbReference>
<dbReference type="KEGG" id="nba:CUN60_02415"/>
<evidence type="ECO:0000256" key="3">
    <source>
        <dbReference type="ARBA" id="ARBA00022448"/>
    </source>
</evidence>
<evidence type="ECO:0000259" key="13">
    <source>
        <dbReference type="PROSITE" id="PS50850"/>
    </source>
</evidence>
<feature type="transmembrane region" description="Helical" evidence="12">
    <location>
        <begin position="76"/>
        <end position="95"/>
    </location>
</feature>
<dbReference type="InterPro" id="IPR036259">
    <property type="entry name" value="MFS_trans_sf"/>
</dbReference>
<dbReference type="Pfam" id="PF07690">
    <property type="entry name" value="MFS_1"/>
    <property type="match status" value="1"/>
</dbReference>
<name>A0A2I7N433_9NEIS</name>
<keyword evidence="15" id="KW-1185">Reference proteome</keyword>
<feature type="transmembrane region" description="Helical" evidence="12">
    <location>
        <begin position="133"/>
        <end position="157"/>
    </location>
</feature>
<proteinExistence type="inferred from homology"/>
<evidence type="ECO:0000313" key="15">
    <source>
        <dbReference type="Proteomes" id="UP000236655"/>
    </source>
</evidence>
<feature type="transmembrane region" description="Helical" evidence="12">
    <location>
        <begin position="45"/>
        <end position="64"/>
    </location>
</feature>
<dbReference type="Gene3D" id="1.20.1720.10">
    <property type="entry name" value="Multidrug resistance protein D"/>
    <property type="match status" value="1"/>
</dbReference>
<dbReference type="GO" id="GO:0046677">
    <property type="term" value="P:response to antibiotic"/>
    <property type="evidence" value="ECO:0007669"/>
    <property type="project" value="UniProtKB-KW"/>
</dbReference>
<feature type="transmembrane region" description="Helical" evidence="12">
    <location>
        <begin position="277"/>
        <end position="295"/>
    </location>
</feature>
<dbReference type="GO" id="GO:1990961">
    <property type="term" value="P:xenobiotic detoxification by transmembrane export across the plasma membrane"/>
    <property type="evidence" value="ECO:0007669"/>
    <property type="project" value="TreeGrafter"/>
</dbReference>
<evidence type="ECO:0000256" key="12">
    <source>
        <dbReference type="SAM" id="Phobius"/>
    </source>
</evidence>
<protein>
    <recommendedName>
        <fullName evidence="11">Multidrug transporter MdfA</fullName>
    </recommendedName>
</protein>
<comment type="subunit">
    <text evidence="2">Monomer.</text>
</comment>
<feature type="transmembrane region" description="Helical" evidence="12">
    <location>
        <begin position="248"/>
        <end position="270"/>
    </location>
</feature>
<keyword evidence="7 12" id="KW-1133">Transmembrane helix</keyword>
<dbReference type="Proteomes" id="UP000236655">
    <property type="component" value="Chromosome"/>
</dbReference>
<feature type="transmembrane region" description="Helical" evidence="12">
    <location>
        <begin position="210"/>
        <end position="236"/>
    </location>
</feature>
<keyword evidence="4" id="KW-1003">Cell membrane</keyword>